<gene>
    <name evidence="2" type="ORF">PODANS_7_10316</name>
</gene>
<reference evidence="2" key="2">
    <citation type="submission" date="2008-07" db="EMBL/GenBank/DDBJ databases">
        <authorList>
            <person name="Genoscope - CEA"/>
        </authorList>
    </citation>
    <scope>NUCLEOTIDE SEQUENCE</scope>
    <source>
        <strain evidence="2">S mat+</strain>
    </source>
</reference>
<organism evidence="2">
    <name type="scientific">Podospora anserina (strain S / ATCC MYA-4624 / DSM 980 / FGSC 10383)</name>
    <name type="common">Pleurage anserina</name>
    <dbReference type="NCBI Taxonomy" id="515849"/>
    <lineage>
        <taxon>Eukaryota</taxon>
        <taxon>Fungi</taxon>
        <taxon>Dikarya</taxon>
        <taxon>Ascomycota</taxon>
        <taxon>Pezizomycotina</taxon>
        <taxon>Sordariomycetes</taxon>
        <taxon>Sordariomycetidae</taxon>
        <taxon>Sordariales</taxon>
        <taxon>Podosporaceae</taxon>
        <taxon>Podospora</taxon>
        <taxon>Podospora anserina</taxon>
    </lineage>
</organism>
<dbReference type="EMBL" id="FO904942">
    <property type="protein sequence ID" value="CDP32549.1"/>
    <property type="molecule type" value="Genomic_DNA"/>
</dbReference>
<dbReference type="GeneID" id="6192577"/>
<evidence type="ECO:0000256" key="1">
    <source>
        <dbReference type="SAM" id="MobiDB-lite"/>
    </source>
</evidence>
<reference evidence="4" key="3">
    <citation type="journal article" date="2014" name="Genetics">
        <title>Maintaining two mating types: Structure of the mating type locus and its role in heterokaryosis in Podospora anserina.</title>
        <authorList>
            <person name="Grognet P."/>
            <person name="Bidard F."/>
            <person name="Kuchly C."/>
            <person name="Tong L.C.H."/>
            <person name="Coppin E."/>
            <person name="Benkhali J.A."/>
            <person name="Couloux A."/>
            <person name="Wincker P."/>
            <person name="Debuchy R."/>
            <person name="Silar P."/>
        </authorList>
    </citation>
    <scope>GENOME REANNOTATION</scope>
    <source>
        <strain evidence="4">S / ATCC MYA-4624 / DSM 980 / FGSC 10383</strain>
    </source>
</reference>
<evidence type="ECO:0000313" key="4">
    <source>
        <dbReference type="Proteomes" id="UP000001197"/>
    </source>
</evidence>
<sequence length="162" mass="17218">MAARDEKTTEGVTCSAQSERVYIVVDVYEQEVDFGPCSKWGWMERHKIGKVTPTRRLPTSSARVCGTLLPATNTLCGPELSSRKSKGNWASPEFLPPAKTRRSSTETSQDASAPAGPGFLGATGLAVCSGLGRPNPAPNPATLPVFRPIPATPHKRLDASGL</sequence>
<dbReference type="RefSeq" id="XP_001908399.1">
    <property type="nucleotide sequence ID" value="XM_001908364.1"/>
</dbReference>
<dbReference type="AlphaFoldDB" id="B2AXE8"/>
<accession>B2AXE8</accession>
<feature type="region of interest" description="Disordered" evidence="1">
    <location>
        <begin position="76"/>
        <end position="117"/>
    </location>
</feature>
<name>B2AXE8_PODAN</name>
<dbReference type="Proteomes" id="UP000001197">
    <property type="component" value="Chromosome 7"/>
</dbReference>
<feature type="region of interest" description="Disordered" evidence="1">
    <location>
        <begin position="130"/>
        <end position="162"/>
    </location>
</feature>
<protein>
    <submittedName>
        <fullName evidence="2">Podospora anserina S mat+ genomic DNA chromosome 7, supercontig 1</fullName>
    </submittedName>
</protein>
<reference evidence="2 4" key="1">
    <citation type="journal article" date="2008" name="Genome Biol.">
        <title>The genome sequence of the model ascomycete fungus Podospora anserina.</title>
        <authorList>
            <person name="Espagne E."/>
            <person name="Lespinet O."/>
            <person name="Malagnac F."/>
            <person name="Da Silva C."/>
            <person name="Jaillon O."/>
            <person name="Porcel B.M."/>
            <person name="Couloux A."/>
            <person name="Aury J.-M."/>
            <person name="Segurens B."/>
            <person name="Poulain J."/>
            <person name="Anthouard V."/>
            <person name="Grossetete S."/>
            <person name="Khalili H."/>
            <person name="Coppin E."/>
            <person name="Dequard-Chablat M."/>
            <person name="Picard M."/>
            <person name="Contamine V."/>
            <person name="Arnaise S."/>
            <person name="Bourdais A."/>
            <person name="Berteaux-Lecellier V."/>
            <person name="Gautheret D."/>
            <person name="de Vries R.P."/>
            <person name="Battaglia E."/>
            <person name="Coutinho P.M."/>
            <person name="Danchin E.G.J."/>
            <person name="Henrissat B."/>
            <person name="El Khoury R."/>
            <person name="Sainsard-Chanet A."/>
            <person name="Boivin A."/>
            <person name="Pinan-Lucarre B."/>
            <person name="Sellem C.H."/>
            <person name="Debuchy R."/>
            <person name="Wincker P."/>
            <person name="Weissenbach J."/>
            <person name="Silar P."/>
        </authorList>
    </citation>
    <scope>NUCLEOTIDE SEQUENCE [LARGE SCALE GENOMIC DNA]</scope>
    <source>
        <strain evidence="4">S / ATCC MYA-4624 / DSM 980 / FGSC 10383</strain>
        <strain evidence="2">S mat+</strain>
    </source>
</reference>
<dbReference type="VEuPathDB" id="FungiDB:PODANS_7_10316"/>
<dbReference type="EMBL" id="CU633900">
    <property type="protein sequence ID" value="CAP69072.1"/>
    <property type="molecule type" value="Genomic_DNA"/>
</dbReference>
<dbReference type="InParanoid" id="B2AXE8"/>
<dbReference type="HOGENOM" id="CLU_1636108_0_0_1"/>
<keyword evidence="4" id="KW-1185">Reference proteome</keyword>
<evidence type="ECO:0000313" key="3">
    <source>
        <dbReference type="EMBL" id="CDP32549.1"/>
    </source>
</evidence>
<proteinExistence type="predicted"/>
<evidence type="ECO:0000313" key="2">
    <source>
        <dbReference type="EMBL" id="CAP69072.1"/>
    </source>
</evidence>
<dbReference type="KEGG" id="pan:PODANSg5434"/>
<reference evidence="3" key="4">
    <citation type="submission" date="2014-09" db="EMBL/GenBank/DDBJ databases">
        <title>Maintaining two mating types: Structure of the mating type locus and its role in heterokaryosis in Podospora anserina.</title>
        <authorList>
            <person name="Grognet P."/>
            <person name="Bidard F."/>
            <person name="Kuchly C."/>
            <person name="Chan Ho Tong L."/>
            <person name="Coppin E."/>
            <person name="Ait Benkhali J."/>
            <person name="Couloux A."/>
            <person name="Wincker P."/>
            <person name="Debuchy R."/>
            <person name="Silar P."/>
        </authorList>
    </citation>
    <scope>NUCLEOTIDE SEQUENCE</scope>
</reference>